<dbReference type="InterPro" id="IPR018044">
    <property type="entry name" value="Peptidase_S11"/>
</dbReference>
<dbReference type="PANTHER" id="PTHR21581:SF6">
    <property type="entry name" value="TRAFFICKING PROTEIN PARTICLE COMPLEX SUBUNIT 12"/>
    <property type="match status" value="1"/>
</dbReference>
<dbReference type="EMBL" id="JBBMFM010000201">
    <property type="protein sequence ID" value="MEQ2428626.1"/>
    <property type="molecule type" value="Genomic_DNA"/>
</dbReference>
<evidence type="ECO:0000256" key="11">
    <source>
        <dbReference type="SAM" id="SignalP"/>
    </source>
</evidence>
<evidence type="ECO:0000313" key="13">
    <source>
        <dbReference type="EMBL" id="MEQ2428626.1"/>
    </source>
</evidence>
<keyword evidence="4 13" id="KW-0378">Hydrolase</keyword>
<dbReference type="InterPro" id="IPR012338">
    <property type="entry name" value="Beta-lactam/transpept-like"/>
</dbReference>
<comment type="caution">
    <text evidence="13">The sequence shown here is derived from an EMBL/GenBank/DDBJ whole genome shotgun (WGS) entry which is preliminary data.</text>
</comment>
<evidence type="ECO:0000256" key="8">
    <source>
        <dbReference type="PROSITE-ProRule" id="PRU00591"/>
    </source>
</evidence>
<gene>
    <name evidence="13" type="ORF">WMQ36_27075</name>
</gene>
<keyword evidence="2 11" id="KW-0732">Signal</keyword>
<comment type="similarity">
    <text evidence="1 9">Belongs to the peptidase S11 family.</text>
</comment>
<dbReference type="GO" id="GO:0016787">
    <property type="term" value="F:hydrolase activity"/>
    <property type="evidence" value="ECO:0007669"/>
    <property type="project" value="UniProtKB-KW"/>
</dbReference>
<dbReference type="Pfam" id="PF19127">
    <property type="entry name" value="Choline_bind_3"/>
    <property type="match status" value="1"/>
</dbReference>
<sequence length="525" mass="54401">MRLKKWKSFLSIFMASALMMSTAVYGNPVVITPLEESQVASFQSGSPAQGQGPDGSSGTGSVNGSVDSSGAGVVSSSGPSADNTDNPSGPSQTVNGAVTGPEGTGSNTGISPGTDTGVSAGTNAGSNTGTNTGTNQGTVDTSSIQQPAIEAEGAALLDAATGNVLFSKNGDTKFYPASITKLMTALLVAENCNLDDKVTFSSTATTNLESGAVSINMTAGDVMTVRQCLYALLLKSANEVGNALAEHVAGSNAKFAEMMNAKAAALGCTNTHFTNPHGLNDTNHYTTPRDMALIARAAFQNDTVKTVASTRTYTLPPTIKNPSGLTVTMGHKMLNPSDSRYYPGVIGGKTGYTSKAGNTLVTAVEKDGVRLIAVVMKSKSTHYTDTKAMFDYGFELAKAGALGGNGTGSNAAPSGSGNAGPGTTAGKGWIQDSNGWYYVKDNGAKASNEWITVDGAAYWIDSNTYMAKGWRQIDGKWYFLRSNGAMARNQWEKVEENGLWFYLGADGAMLTNTTTPDGFRVDESG</sequence>
<dbReference type="InterPro" id="IPR001967">
    <property type="entry name" value="Peptidase_S11_N"/>
</dbReference>
<dbReference type="Gene3D" id="3.40.710.10">
    <property type="entry name" value="DD-peptidase/beta-lactamase superfamily"/>
    <property type="match status" value="1"/>
</dbReference>
<keyword evidence="3" id="KW-0677">Repeat</keyword>
<dbReference type="InterPro" id="IPR018337">
    <property type="entry name" value="Cell_wall/Cho-bd_repeat"/>
</dbReference>
<dbReference type="SUPFAM" id="SSF56601">
    <property type="entry name" value="beta-lactamase/transpeptidase-like"/>
    <property type="match status" value="1"/>
</dbReference>
<dbReference type="PANTHER" id="PTHR21581">
    <property type="entry name" value="D-ALANYL-D-ALANINE CARBOXYPEPTIDASE"/>
    <property type="match status" value="1"/>
</dbReference>
<dbReference type="Pfam" id="PF01473">
    <property type="entry name" value="Choline_bind_1"/>
    <property type="match status" value="1"/>
</dbReference>
<evidence type="ECO:0000256" key="3">
    <source>
        <dbReference type="ARBA" id="ARBA00022737"/>
    </source>
</evidence>
<feature type="repeat" description="Cell wall-binding" evidence="8">
    <location>
        <begin position="467"/>
        <end position="486"/>
    </location>
</feature>
<evidence type="ECO:0000256" key="10">
    <source>
        <dbReference type="SAM" id="MobiDB-lite"/>
    </source>
</evidence>
<keyword evidence="14" id="KW-1185">Reference proteome</keyword>
<dbReference type="SUPFAM" id="SSF69360">
    <property type="entry name" value="Cell wall binding repeat"/>
    <property type="match status" value="1"/>
</dbReference>
<accession>A0ABV1DFN1</accession>
<proteinExistence type="inferred from homology"/>
<feature type="compositionally biased region" description="Polar residues" evidence="10">
    <location>
        <begin position="104"/>
        <end position="117"/>
    </location>
</feature>
<feature type="region of interest" description="Disordered" evidence="10">
    <location>
        <begin position="41"/>
        <end position="140"/>
    </location>
</feature>
<keyword evidence="7" id="KW-0961">Cell wall biogenesis/degradation</keyword>
<name>A0ABV1DFN1_9FIRM</name>
<dbReference type="PROSITE" id="PS51170">
    <property type="entry name" value="CW"/>
    <property type="match status" value="1"/>
</dbReference>
<feature type="signal peptide" evidence="11">
    <location>
        <begin position="1"/>
        <end position="26"/>
    </location>
</feature>
<evidence type="ECO:0000256" key="6">
    <source>
        <dbReference type="ARBA" id="ARBA00022984"/>
    </source>
</evidence>
<reference evidence="13 14" key="1">
    <citation type="submission" date="2024-03" db="EMBL/GenBank/DDBJ databases">
        <title>Human intestinal bacterial collection.</title>
        <authorList>
            <person name="Pauvert C."/>
            <person name="Hitch T.C.A."/>
            <person name="Clavel T."/>
        </authorList>
    </citation>
    <scope>NUCLEOTIDE SEQUENCE [LARGE SCALE GENOMIC DNA]</scope>
    <source>
        <strain evidence="13 14">CLA-SR-H021</strain>
    </source>
</reference>
<evidence type="ECO:0000256" key="9">
    <source>
        <dbReference type="RuleBase" id="RU004016"/>
    </source>
</evidence>
<evidence type="ECO:0000256" key="2">
    <source>
        <dbReference type="ARBA" id="ARBA00022729"/>
    </source>
</evidence>
<protein>
    <submittedName>
        <fullName evidence="13">Serine hydrolase</fullName>
    </submittedName>
</protein>
<feature type="non-terminal residue" evidence="13">
    <location>
        <position position="525"/>
    </location>
</feature>
<keyword evidence="6" id="KW-0573">Peptidoglycan synthesis</keyword>
<evidence type="ECO:0000256" key="5">
    <source>
        <dbReference type="ARBA" id="ARBA00022960"/>
    </source>
</evidence>
<evidence type="ECO:0000259" key="12">
    <source>
        <dbReference type="Pfam" id="PF00768"/>
    </source>
</evidence>
<dbReference type="Pfam" id="PF00768">
    <property type="entry name" value="Peptidase_S11"/>
    <property type="match status" value="1"/>
</dbReference>
<organism evidence="13 14">
    <name type="scientific">Enterocloster hominis</name>
    <name type="common">ex Hitch et al. 2024</name>
    <dbReference type="NCBI Taxonomy" id="1917870"/>
    <lineage>
        <taxon>Bacteria</taxon>
        <taxon>Bacillati</taxon>
        <taxon>Bacillota</taxon>
        <taxon>Clostridia</taxon>
        <taxon>Lachnospirales</taxon>
        <taxon>Lachnospiraceae</taxon>
        <taxon>Enterocloster</taxon>
    </lineage>
</organism>
<feature type="compositionally biased region" description="Low complexity" evidence="10">
    <location>
        <begin position="59"/>
        <end position="80"/>
    </location>
</feature>
<feature type="compositionally biased region" description="Low complexity" evidence="10">
    <location>
        <begin position="119"/>
        <end position="138"/>
    </location>
</feature>
<evidence type="ECO:0000256" key="1">
    <source>
        <dbReference type="ARBA" id="ARBA00007164"/>
    </source>
</evidence>
<feature type="compositionally biased region" description="Polar residues" evidence="10">
    <location>
        <begin position="81"/>
        <end position="96"/>
    </location>
</feature>
<dbReference type="Gene3D" id="2.20.120.10">
    <property type="entry name" value="Multimodular pneumococcal cell wall endolysin, domain 3"/>
    <property type="match status" value="2"/>
</dbReference>
<dbReference type="PRINTS" id="PR00725">
    <property type="entry name" value="DADACBPTASE1"/>
</dbReference>
<feature type="domain" description="Peptidase S11 D-alanyl-D-alanine carboxypeptidase A N-terminal" evidence="12">
    <location>
        <begin position="143"/>
        <end position="379"/>
    </location>
</feature>
<evidence type="ECO:0000256" key="4">
    <source>
        <dbReference type="ARBA" id="ARBA00022801"/>
    </source>
</evidence>
<keyword evidence="5" id="KW-0133">Cell shape</keyword>
<dbReference type="RefSeq" id="WP_349118888.1">
    <property type="nucleotide sequence ID" value="NZ_JBBMFM010000201.1"/>
</dbReference>
<feature type="chain" id="PRO_5047261412" evidence="11">
    <location>
        <begin position="27"/>
        <end position="525"/>
    </location>
</feature>
<evidence type="ECO:0000256" key="7">
    <source>
        <dbReference type="ARBA" id="ARBA00023316"/>
    </source>
</evidence>
<dbReference type="Proteomes" id="UP001454086">
    <property type="component" value="Unassembled WGS sequence"/>
</dbReference>
<evidence type="ECO:0000313" key="14">
    <source>
        <dbReference type="Proteomes" id="UP001454086"/>
    </source>
</evidence>